<evidence type="ECO:0000256" key="4">
    <source>
        <dbReference type="ARBA" id="ARBA00022989"/>
    </source>
</evidence>
<evidence type="ECO:0000256" key="5">
    <source>
        <dbReference type="ARBA" id="ARBA00023136"/>
    </source>
</evidence>
<evidence type="ECO:0000256" key="7">
    <source>
        <dbReference type="SAM" id="Phobius"/>
    </source>
</evidence>
<evidence type="ECO:0000256" key="6">
    <source>
        <dbReference type="SAM" id="MobiDB-lite"/>
    </source>
</evidence>
<comment type="similarity">
    <text evidence="2">Belongs to the MS4A family.</text>
</comment>
<organism evidence="8 9">
    <name type="scientific">Cryptotermes secundus</name>
    <dbReference type="NCBI Taxonomy" id="105785"/>
    <lineage>
        <taxon>Eukaryota</taxon>
        <taxon>Metazoa</taxon>
        <taxon>Ecdysozoa</taxon>
        <taxon>Arthropoda</taxon>
        <taxon>Hexapoda</taxon>
        <taxon>Insecta</taxon>
        <taxon>Pterygota</taxon>
        <taxon>Neoptera</taxon>
        <taxon>Polyneoptera</taxon>
        <taxon>Dictyoptera</taxon>
        <taxon>Blattodea</taxon>
        <taxon>Blattoidea</taxon>
        <taxon>Termitoidae</taxon>
        <taxon>Kalotermitidae</taxon>
        <taxon>Cryptotermitinae</taxon>
        <taxon>Cryptotermes</taxon>
    </lineage>
</organism>
<dbReference type="InParanoid" id="A0A2J7RIT2"/>
<feature type="region of interest" description="Disordered" evidence="6">
    <location>
        <begin position="350"/>
        <end position="396"/>
    </location>
</feature>
<reference evidence="8 9" key="1">
    <citation type="submission" date="2017-12" db="EMBL/GenBank/DDBJ databases">
        <title>Hemimetabolous genomes reveal molecular basis of termite eusociality.</title>
        <authorList>
            <person name="Harrison M.C."/>
            <person name="Jongepier E."/>
            <person name="Robertson H.M."/>
            <person name="Arning N."/>
            <person name="Bitard-Feildel T."/>
            <person name="Chao H."/>
            <person name="Childers C.P."/>
            <person name="Dinh H."/>
            <person name="Doddapaneni H."/>
            <person name="Dugan S."/>
            <person name="Gowin J."/>
            <person name="Greiner C."/>
            <person name="Han Y."/>
            <person name="Hu H."/>
            <person name="Hughes D.S.T."/>
            <person name="Huylmans A.-K."/>
            <person name="Kemena C."/>
            <person name="Kremer L.P.M."/>
            <person name="Lee S.L."/>
            <person name="Lopez-Ezquerra A."/>
            <person name="Mallet L."/>
            <person name="Monroy-Kuhn J.M."/>
            <person name="Moser A."/>
            <person name="Murali S.C."/>
            <person name="Muzny D.M."/>
            <person name="Otani S."/>
            <person name="Piulachs M.-D."/>
            <person name="Poelchau M."/>
            <person name="Qu J."/>
            <person name="Schaub F."/>
            <person name="Wada-Katsumata A."/>
            <person name="Worley K.C."/>
            <person name="Xie Q."/>
            <person name="Ylla G."/>
            <person name="Poulsen M."/>
            <person name="Gibbs R.A."/>
            <person name="Schal C."/>
            <person name="Richards S."/>
            <person name="Belles X."/>
            <person name="Korb J."/>
            <person name="Bornberg-Bauer E."/>
        </authorList>
    </citation>
    <scope>NUCLEOTIDE SEQUENCE [LARGE SCALE GENOMIC DNA]</scope>
    <source>
        <tissue evidence="8">Whole body</tissue>
    </source>
</reference>
<sequence>MSGGSDHPDATDSSPSSMAAPADALVVKSPADSFSSTLKTRSSTLSGSFRNDAASDENSFLFLGIAQMLLGVLMAVFGVLAIVHSSSLSEVGAGLWGGAVAMASGVVGVLAGLRSCYSVRNSSPSTLAVTAFLALCLVSLAVSNLVVVLAVIGLVRDGQSADVRTIEDGQASSENSVFLGHQLTKKRTPKTFIALFTIPKNVTSDVNINDGPNWAPLLANCGLLLMSCAQCLVTVVSGFRCYRQVCPCAKRGGRKQPSSRWPLPDSPEPAGSFYSTSSKEMLISNWLGQQHRQNMLLITQPPIPGPCGPIFTLPSPPPIPPPSLIGYHLPNAPFLNPLVPRRYMMSRPATSLSNNMERARRIRDRNIGQRGRRGTKRRKRATASQPVDQQRPVTEEEVAQTYTGLDREIAEEFITIAMEPGTEFYIDGIHQDQVHCAVSLQTAAQCPKKLPFHGTHDLTALFSQSS</sequence>
<keyword evidence="5 7" id="KW-0472">Membrane</keyword>
<protein>
    <recommendedName>
        <fullName evidence="10">Transmembrane protein</fullName>
    </recommendedName>
</protein>
<dbReference type="EMBL" id="NEVH01003493">
    <property type="protein sequence ID" value="PNF40739.1"/>
    <property type="molecule type" value="Genomic_DNA"/>
</dbReference>
<evidence type="ECO:0000313" key="9">
    <source>
        <dbReference type="Proteomes" id="UP000235965"/>
    </source>
</evidence>
<feature type="compositionally biased region" description="Basic and acidic residues" evidence="6">
    <location>
        <begin position="1"/>
        <end position="10"/>
    </location>
</feature>
<dbReference type="Pfam" id="PF04103">
    <property type="entry name" value="CD20"/>
    <property type="match status" value="1"/>
</dbReference>
<dbReference type="InterPro" id="IPR007237">
    <property type="entry name" value="CD20-like"/>
</dbReference>
<evidence type="ECO:0000256" key="3">
    <source>
        <dbReference type="ARBA" id="ARBA00022692"/>
    </source>
</evidence>
<dbReference type="InterPro" id="IPR030417">
    <property type="entry name" value="MS4A"/>
</dbReference>
<dbReference type="PANTHER" id="PTHR23320:SF173">
    <property type="entry name" value="MARVEL DOMAIN-CONTAINING PROTEIN-RELATED"/>
    <property type="match status" value="1"/>
</dbReference>
<evidence type="ECO:0000256" key="1">
    <source>
        <dbReference type="ARBA" id="ARBA00004141"/>
    </source>
</evidence>
<feature type="compositionally biased region" description="Low complexity" evidence="6">
    <location>
        <begin position="11"/>
        <end position="20"/>
    </location>
</feature>
<keyword evidence="9" id="KW-1185">Reference proteome</keyword>
<dbReference type="Proteomes" id="UP000235965">
    <property type="component" value="Unassembled WGS sequence"/>
</dbReference>
<accession>A0A2J7RIT2</accession>
<proteinExistence type="inferred from homology"/>
<name>A0A2J7RIT2_9NEOP</name>
<comment type="caution">
    <text evidence="8">The sequence shown here is derived from an EMBL/GenBank/DDBJ whole genome shotgun (WGS) entry which is preliminary data.</text>
</comment>
<feature type="transmembrane region" description="Helical" evidence="7">
    <location>
        <begin position="95"/>
        <end position="113"/>
    </location>
</feature>
<comment type="subcellular location">
    <subcellularLocation>
        <location evidence="1">Membrane</location>
        <topology evidence="1">Multi-pass membrane protein</topology>
    </subcellularLocation>
</comment>
<feature type="region of interest" description="Disordered" evidence="6">
    <location>
        <begin position="1"/>
        <end position="20"/>
    </location>
</feature>
<feature type="compositionally biased region" description="Basic residues" evidence="6">
    <location>
        <begin position="370"/>
        <end position="381"/>
    </location>
</feature>
<keyword evidence="4 7" id="KW-1133">Transmembrane helix</keyword>
<dbReference type="PANTHER" id="PTHR23320">
    <property type="entry name" value="MEMBRANE-SPANNING 4-DOMAINS SUBFAMILY A MS4A -RELATED"/>
    <property type="match status" value="1"/>
</dbReference>
<dbReference type="STRING" id="105785.A0A2J7RIT2"/>
<feature type="transmembrane region" description="Helical" evidence="7">
    <location>
        <begin position="125"/>
        <end position="155"/>
    </location>
</feature>
<evidence type="ECO:0000313" key="8">
    <source>
        <dbReference type="EMBL" id="PNF40739.1"/>
    </source>
</evidence>
<gene>
    <name evidence="8" type="ORF">B7P43_G00655</name>
</gene>
<evidence type="ECO:0008006" key="10">
    <source>
        <dbReference type="Google" id="ProtNLM"/>
    </source>
</evidence>
<keyword evidence="3 7" id="KW-0812">Transmembrane</keyword>
<evidence type="ECO:0000256" key="2">
    <source>
        <dbReference type="ARBA" id="ARBA00009565"/>
    </source>
</evidence>
<dbReference type="AlphaFoldDB" id="A0A2J7RIT2"/>
<dbReference type="GO" id="GO:0016020">
    <property type="term" value="C:membrane"/>
    <property type="evidence" value="ECO:0007669"/>
    <property type="project" value="UniProtKB-SubCell"/>
</dbReference>
<dbReference type="OrthoDB" id="7733275at2759"/>
<feature type="transmembrane region" description="Helical" evidence="7">
    <location>
        <begin position="60"/>
        <end position="83"/>
    </location>
</feature>